<dbReference type="HOGENOM" id="CLU_018649_1_0_1"/>
<name>D8R0M4_SELML</name>
<dbReference type="eggNOG" id="KOG2460">
    <property type="taxonomic scope" value="Eukaryota"/>
</dbReference>
<evidence type="ECO:0000256" key="2">
    <source>
        <dbReference type="ARBA" id="ARBA00004496"/>
    </source>
</evidence>
<dbReference type="FunCoup" id="D8R0M4">
    <property type="interactions" value="5954"/>
</dbReference>
<evidence type="ECO:0000256" key="12">
    <source>
        <dbReference type="ARBA" id="ARBA00083741"/>
    </source>
</evidence>
<dbReference type="GO" id="GO:0005829">
    <property type="term" value="C:cytosol"/>
    <property type="evidence" value="ECO:0007669"/>
    <property type="project" value="UniProtKB-ARBA"/>
</dbReference>
<keyword evidence="6" id="KW-0256">Endoplasmic reticulum</keyword>
<keyword evidence="5" id="KW-0963">Cytoplasm</keyword>
<dbReference type="CDD" id="cd15481">
    <property type="entry name" value="SRP68-RBD"/>
    <property type="match status" value="1"/>
</dbReference>
<dbReference type="GO" id="GO:0005730">
    <property type="term" value="C:nucleolus"/>
    <property type="evidence" value="ECO:0007669"/>
    <property type="project" value="UniProtKB-SubCell"/>
</dbReference>
<dbReference type="InterPro" id="IPR038253">
    <property type="entry name" value="SRP68_N_sf"/>
</dbReference>
<feature type="non-terminal residue" evidence="14">
    <location>
        <position position="1"/>
    </location>
</feature>
<dbReference type="EMBL" id="GL377569">
    <property type="protein sequence ID" value="EFJ34605.1"/>
    <property type="molecule type" value="Genomic_DNA"/>
</dbReference>
<protein>
    <recommendedName>
        <fullName evidence="11">Signal recognition particle subunit SRP68</fullName>
    </recommendedName>
    <alternativeName>
        <fullName evidence="12">Signal recognition particle 68 kDa protein</fullName>
    </alternativeName>
</protein>
<evidence type="ECO:0000256" key="9">
    <source>
        <dbReference type="ARBA" id="ARBA00023242"/>
    </source>
</evidence>
<keyword evidence="7" id="KW-0694">RNA-binding</keyword>
<gene>
    <name evidence="14" type="ORF">SELMODRAFT_81908</name>
</gene>
<dbReference type="InterPro" id="IPR026258">
    <property type="entry name" value="SRP68"/>
</dbReference>
<evidence type="ECO:0000256" key="13">
    <source>
        <dbReference type="SAM" id="Coils"/>
    </source>
</evidence>
<dbReference type="GO" id="GO:0030942">
    <property type="term" value="F:endoplasmic reticulum signal peptide binding"/>
    <property type="evidence" value="ECO:0007669"/>
    <property type="project" value="InterPro"/>
</dbReference>
<dbReference type="InterPro" id="IPR034652">
    <property type="entry name" value="SRP68-RBD"/>
</dbReference>
<dbReference type="GO" id="GO:0005786">
    <property type="term" value="C:signal recognition particle, endoplasmic reticulum targeting"/>
    <property type="evidence" value="ECO:0000318"/>
    <property type="project" value="GO_Central"/>
</dbReference>
<dbReference type="FunFam" id="1.10.3450.40:FF:000001">
    <property type="entry name" value="Signal recognition particle subunit SRP68"/>
    <property type="match status" value="1"/>
</dbReference>
<dbReference type="Gene3D" id="1.10.3450.40">
    <property type="entry name" value="Signal recognition particle, SRP68 subunit, RNA-binding domain"/>
    <property type="match status" value="1"/>
</dbReference>
<comment type="similarity">
    <text evidence="4">Belongs to the SRP68 family.</text>
</comment>
<evidence type="ECO:0000313" key="14">
    <source>
        <dbReference type="EMBL" id="EFJ34605.1"/>
    </source>
</evidence>
<evidence type="ECO:0000313" key="15">
    <source>
        <dbReference type="Proteomes" id="UP000001514"/>
    </source>
</evidence>
<dbReference type="GO" id="GO:0008312">
    <property type="term" value="F:7S RNA binding"/>
    <property type="evidence" value="ECO:0007669"/>
    <property type="project" value="InterPro"/>
</dbReference>
<dbReference type="OMA" id="NYDLISW"/>
<evidence type="ECO:0000256" key="7">
    <source>
        <dbReference type="ARBA" id="ARBA00022884"/>
    </source>
</evidence>
<dbReference type="Proteomes" id="UP000001514">
    <property type="component" value="Unassembled WGS sequence"/>
</dbReference>
<dbReference type="Pfam" id="PF16969">
    <property type="entry name" value="SRP68"/>
    <property type="match status" value="1"/>
</dbReference>
<organism evidence="15">
    <name type="scientific">Selaginella moellendorffii</name>
    <name type="common">Spikemoss</name>
    <dbReference type="NCBI Taxonomy" id="88036"/>
    <lineage>
        <taxon>Eukaryota</taxon>
        <taxon>Viridiplantae</taxon>
        <taxon>Streptophyta</taxon>
        <taxon>Embryophyta</taxon>
        <taxon>Tracheophyta</taxon>
        <taxon>Lycopodiopsida</taxon>
        <taxon>Selaginellales</taxon>
        <taxon>Selaginellaceae</taxon>
        <taxon>Selaginella</taxon>
    </lineage>
</organism>
<sequence length="550" mass="62461">VLEMINASQAEHGLRHKDYKRYKEYCTNRLRRLYKSVKFTHGRGRYVKKPLGVANVSEVRHLHIALYLAERAWSQAMHLKEEAPTGKGRYHWLGRLRKACKWADLLESLCNEKANPRTALEATAYASYLRGLLLVDAERNWQFALRKFKNARIIYEELGRYGDADNQILYKQRVEEIEQNIRHCLHSLQQMDDAEGPEDESDRELHGKLEAVMVEVKTQEEISTVCVTWLGHKFPVHNIKTRACVLKVQNLERELGSSSTAEKKQGLYEKILGGYQEARKNIREDLATAGNADNLRDSLIGLDKAVSCLIFAGTIERARLQLSIAKSRLSRQQDLATLQEIVTLCDTLNTNLMELTDLATSGREKTDEEEKYALELSASQVLYRAERCFHLAQAYSLPGQHAEAFALLGRAREHAESALRLQKKNESLVEEIQELIGRCRSESLLAHARGVMQSLEKQQEAQEGVSSLSLAESKLVSLFQDNYLLSQLDKYKSALGSPGAAPRISQVPPAFKAVPCRPIFLDTAINSIEFPSLEARLKEKKKGLFGRWGW</sequence>
<evidence type="ECO:0000256" key="8">
    <source>
        <dbReference type="ARBA" id="ARBA00023135"/>
    </source>
</evidence>
<reference evidence="14 15" key="1">
    <citation type="journal article" date="2011" name="Science">
        <title>The Selaginella genome identifies genetic changes associated with the evolution of vascular plants.</title>
        <authorList>
            <person name="Banks J.A."/>
            <person name="Nishiyama T."/>
            <person name="Hasebe M."/>
            <person name="Bowman J.L."/>
            <person name="Gribskov M."/>
            <person name="dePamphilis C."/>
            <person name="Albert V.A."/>
            <person name="Aono N."/>
            <person name="Aoyama T."/>
            <person name="Ambrose B.A."/>
            <person name="Ashton N.W."/>
            <person name="Axtell M.J."/>
            <person name="Barker E."/>
            <person name="Barker M.S."/>
            <person name="Bennetzen J.L."/>
            <person name="Bonawitz N.D."/>
            <person name="Chapple C."/>
            <person name="Cheng C."/>
            <person name="Correa L.G."/>
            <person name="Dacre M."/>
            <person name="DeBarry J."/>
            <person name="Dreyer I."/>
            <person name="Elias M."/>
            <person name="Engstrom E.M."/>
            <person name="Estelle M."/>
            <person name="Feng L."/>
            <person name="Finet C."/>
            <person name="Floyd S.K."/>
            <person name="Frommer W.B."/>
            <person name="Fujita T."/>
            <person name="Gramzow L."/>
            <person name="Gutensohn M."/>
            <person name="Harholt J."/>
            <person name="Hattori M."/>
            <person name="Heyl A."/>
            <person name="Hirai T."/>
            <person name="Hiwatashi Y."/>
            <person name="Ishikawa M."/>
            <person name="Iwata M."/>
            <person name="Karol K.G."/>
            <person name="Koehler B."/>
            <person name="Kolukisaoglu U."/>
            <person name="Kubo M."/>
            <person name="Kurata T."/>
            <person name="Lalonde S."/>
            <person name="Li K."/>
            <person name="Li Y."/>
            <person name="Litt A."/>
            <person name="Lyons E."/>
            <person name="Manning G."/>
            <person name="Maruyama T."/>
            <person name="Michael T.P."/>
            <person name="Mikami K."/>
            <person name="Miyazaki S."/>
            <person name="Morinaga S."/>
            <person name="Murata T."/>
            <person name="Mueller-Roeber B."/>
            <person name="Nelson D.R."/>
            <person name="Obara M."/>
            <person name="Oguri Y."/>
            <person name="Olmstead R.G."/>
            <person name="Onodera N."/>
            <person name="Petersen B.L."/>
            <person name="Pils B."/>
            <person name="Prigge M."/>
            <person name="Rensing S.A."/>
            <person name="Riano-Pachon D.M."/>
            <person name="Roberts A.W."/>
            <person name="Sato Y."/>
            <person name="Scheller H.V."/>
            <person name="Schulz B."/>
            <person name="Schulz C."/>
            <person name="Shakirov E.V."/>
            <person name="Shibagaki N."/>
            <person name="Shinohara N."/>
            <person name="Shippen D.E."/>
            <person name="Soerensen I."/>
            <person name="Sotooka R."/>
            <person name="Sugimoto N."/>
            <person name="Sugita M."/>
            <person name="Sumikawa N."/>
            <person name="Tanurdzic M."/>
            <person name="Theissen G."/>
            <person name="Ulvskov P."/>
            <person name="Wakazuki S."/>
            <person name="Weng J.K."/>
            <person name="Willats W.W."/>
            <person name="Wipf D."/>
            <person name="Wolf P.G."/>
            <person name="Yang L."/>
            <person name="Zimmer A.D."/>
            <person name="Zhu Q."/>
            <person name="Mitros T."/>
            <person name="Hellsten U."/>
            <person name="Loque D."/>
            <person name="Otillar R."/>
            <person name="Salamov A."/>
            <person name="Schmutz J."/>
            <person name="Shapiro H."/>
            <person name="Lindquist E."/>
            <person name="Lucas S."/>
            <person name="Rokhsar D."/>
            <person name="Grigoriev I.V."/>
        </authorList>
    </citation>
    <scope>NUCLEOTIDE SEQUENCE [LARGE SCALE GENOMIC DNA]</scope>
</reference>
<evidence type="ECO:0000256" key="11">
    <source>
        <dbReference type="ARBA" id="ARBA00029498"/>
    </source>
</evidence>
<dbReference type="InParanoid" id="D8R0M4"/>
<dbReference type="GO" id="GO:0005783">
    <property type="term" value="C:endoplasmic reticulum"/>
    <property type="evidence" value="ECO:0007669"/>
    <property type="project" value="UniProtKB-SubCell"/>
</dbReference>
<evidence type="ECO:0000256" key="5">
    <source>
        <dbReference type="ARBA" id="ARBA00022490"/>
    </source>
</evidence>
<evidence type="ECO:0000256" key="10">
    <source>
        <dbReference type="ARBA" id="ARBA00023274"/>
    </source>
</evidence>
<comment type="subcellular location">
    <subcellularLocation>
        <location evidence="2">Cytoplasm</location>
    </subcellularLocation>
    <subcellularLocation>
        <location evidence="1">Endoplasmic reticulum</location>
    </subcellularLocation>
    <subcellularLocation>
        <location evidence="3">Nucleus</location>
        <location evidence="3">Nucleolus</location>
    </subcellularLocation>
</comment>
<accession>D8R0M4</accession>
<dbReference type="PANTHER" id="PTHR12860">
    <property type="entry name" value="SIGNAL RECOGNITION PARTICLE 68 KDA PROTEIN"/>
    <property type="match status" value="1"/>
</dbReference>
<keyword evidence="13" id="KW-0175">Coiled coil</keyword>
<evidence type="ECO:0000256" key="4">
    <source>
        <dbReference type="ARBA" id="ARBA00009352"/>
    </source>
</evidence>
<evidence type="ECO:0000256" key="6">
    <source>
        <dbReference type="ARBA" id="ARBA00022824"/>
    </source>
</evidence>
<dbReference type="KEGG" id="smo:SELMODRAFT_81908"/>
<evidence type="ECO:0000256" key="3">
    <source>
        <dbReference type="ARBA" id="ARBA00004604"/>
    </source>
</evidence>
<dbReference type="STRING" id="88036.D8R0M4"/>
<evidence type="ECO:0000256" key="1">
    <source>
        <dbReference type="ARBA" id="ARBA00004240"/>
    </source>
</evidence>
<keyword evidence="8" id="KW-0733">Signal recognition particle</keyword>
<dbReference type="AlphaFoldDB" id="D8R0M4"/>
<dbReference type="GO" id="GO:0006614">
    <property type="term" value="P:SRP-dependent cotranslational protein targeting to membrane"/>
    <property type="evidence" value="ECO:0000318"/>
    <property type="project" value="GO_Central"/>
</dbReference>
<dbReference type="Gramene" id="EFJ34605">
    <property type="protein sequence ID" value="EFJ34605"/>
    <property type="gene ID" value="SELMODRAFT_81908"/>
</dbReference>
<dbReference type="PANTHER" id="PTHR12860:SF0">
    <property type="entry name" value="SIGNAL RECOGNITION PARTICLE SUBUNIT SRP68"/>
    <property type="match status" value="1"/>
</dbReference>
<keyword evidence="10" id="KW-0687">Ribonucleoprotein</keyword>
<dbReference type="PIRSF" id="PIRSF038995">
    <property type="entry name" value="SRP68"/>
    <property type="match status" value="1"/>
</dbReference>
<keyword evidence="15" id="KW-1185">Reference proteome</keyword>
<keyword evidence="9" id="KW-0539">Nucleus</keyword>
<feature type="coiled-coil region" evidence="13">
    <location>
        <begin position="411"/>
        <end position="438"/>
    </location>
</feature>
<dbReference type="GO" id="GO:0005047">
    <property type="term" value="F:signal recognition particle binding"/>
    <property type="evidence" value="ECO:0000318"/>
    <property type="project" value="GO_Central"/>
</dbReference>
<proteinExistence type="inferred from homology"/>